<dbReference type="InterPro" id="IPR000160">
    <property type="entry name" value="GGDEF_dom"/>
</dbReference>
<dbReference type="PROSITE" id="PS50883">
    <property type="entry name" value="EAL"/>
    <property type="match status" value="1"/>
</dbReference>
<sequence>MLTSARKSLPTLDYVSIVRSVYGDRRALLFGAFASAAAAGLSAYRSQSFALFLIAVAFVAVGFIRYHNMRAFWRAAIDSEDVEAAEYWEIRATIGGGMVALVYGLWCLVSMLLVSDPYAELVSISLSMAAMVGVCARNFGLDRLVAIQTVLLSVPLAMGLFFRGDFYHPVLAGLLVIMLISFRKLATDIRTILLSAVHGRVEASRLAGELDMAMRTLQHGLCMLDEQGRVRVANDRAVRLLGLLGIDNMIGANFTDVAQKLSESDIVSEAVVRRLMSLVAKRGTGKILLCLPGDRYCEVTISSRRTNTVLLFEDISERVAAEERINYLARHDGLTGLPNRTHFTTVVAEDLQDRREAASLGAPDRIVALTIVDIDDFKHVNDALGHVVGDQLLKEAGRRLREAVGSQCTLARLGGDEFIIYRNQMIDPTEAEQDAEAILRAFAQPFALVETAISVNVSVGVVVNPPISDDLDGLMAKADLALYAAKGDGKARSQIFHAQMDVDYHYRQRLKADLQEAITNGALTLAFQPLLDLATNKVVCCEALARWDHPSLGSISPTVFIPLAEETGLITDITNWVLSAAARQCQNWPADISVAVNISARDFRGGDVGQMVTNALETSGLAAHRLEIEVTESALIEERDLAQAVLDMLVERGIGIALDDFGTGYSSLSYLQALPFSKLKIDRSFVADIATNPRSRRLLANVARLGRDLDLTVVAEGIETAEQLKVLQDYTSVDLVQGFLFGRPLAASGIGALIDQLNDQTFDNFRKHG</sequence>
<gene>
    <name evidence="4" type="ORF">PSQ90_08650</name>
</gene>
<dbReference type="CDD" id="cd01948">
    <property type="entry name" value="EAL"/>
    <property type="match status" value="1"/>
</dbReference>
<dbReference type="Pfam" id="PF12860">
    <property type="entry name" value="PAS_7"/>
    <property type="match status" value="1"/>
</dbReference>
<feature type="transmembrane region" description="Helical" evidence="1">
    <location>
        <begin position="118"/>
        <end position="136"/>
    </location>
</feature>
<name>A0ABY7YSZ0_9HYPH</name>
<proteinExistence type="predicted"/>
<feature type="domain" description="GGDEF" evidence="3">
    <location>
        <begin position="365"/>
        <end position="498"/>
    </location>
</feature>
<dbReference type="InterPro" id="IPR001633">
    <property type="entry name" value="EAL_dom"/>
</dbReference>
<keyword evidence="1" id="KW-1133">Transmembrane helix</keyword>
<feature type="transmembrane region" description="Helical" evidence="1">
    <location>
        <begin position="88"/>
        <end position="112"/>
    </location>
</feature>
<evidence type="ECO:0000313" key="4">
    <source>
        <dbReference type="EMBL" id="WDR04421.1"/>
    </source>
</evidence>
<keyword evidence="1" id="KW-0472">Membrane</keyword>
<feature type="domain" description="EAL" evidence="2">
    <location>
        <begin position="507"/>
        <end position="758"/>
    </location>
</feature>
<dbReference type="NCBIfam" id="TIGR00254">
    <property type="entry name" value="GGDEF"/>
    <property type="match status" value="1"/>
</dbReference>
<dbReference type="Gene3D" id="3.30.450.20">
    <property type="entry name" value="PAS domain"/>
    <property type="match status" value="1"/>
</dbReference>
<dbReference type="InterPro" id="IPR029787">
    <property type="entry name" value="Nucleotide_cyclase"/>
</dbReference>
<accession>A0ABY7YSZ0</accession>
<dbReference type="PROSITE" id="PS50887">
    <property type="entry name" value="GGDEF"/>
    <property type="match status" value="1"/>
</dbReference>
<dbReference type="CDD" id="cd01949">
    <property type="entry name" value="GGDEF"/>
    <property type="match status" value="1"/>
</dbReference>
<dbReference type="PANTHER" id="PTHR44757:SF2">
    <property type="entry name" value="BIOFILM ARCHITECTURE MAINTENANCE PROTEIN MBAA"/>
    <property type="match status" value="1"/>
</dbReference>
<keyword evidence="5" id="KW-1185">Reference proteome</keyword>
<dbReference type="Proteomes" id="UP001222118">
    <property type="component" value="Chromosome"/>
</dbReference>
<organism evidence="4 5">
    <name type="scientific">Devosia rhodophyticola</name>
    <dbReference type="NCBI Taxonomy" id="3026423"/>
    <lineage>
        <taxon>Bacteria</taxon>
        <taxon>Pseudomonadati</taxon>
        <taxon>Pseudomonadota</taxon>
        <taxon>Alphaproteobacteria</taxon>
        <taxon>Hyphomicrobiales</taxon>
        <taxon>Devosiaceae</taxon>
        <taxon>Devosia</taxon>
    </lineage>
</organism>
<dbReference type="SMART" id="SM00052">
    <property type="entry name" value="EAL"/>
    <property type="match status" value="1"/>
</dbReference>
<dbReference type="InterPro" id="IPR043128">
    <property type="entry name" value="Rev_trsase/Diguanyl_cyclase"/>
</dbReference>
<dbReference type="SMART" id="SM00267">
    <property type="entry name" value="GGDEF"/>
    <property type="match status" value="1"/>
</dbReference>
<dbReference type="Gene3D" id="3.30.70.270">
    <property type="match status" value="1"/>
</dbReference>
<dbReference type="EMBL" id="CP118247">
    <property type="protein sequence ID" value="WDR04421.1"/>
    <property type="molecule type" value="Genomic_DNA"/>
</dbReference>
<dbReference type="SUPFAM" id="SSF141868">
    <property type="entry name" value="EAL domain-like"/>
    <property type="match status" value="1"/>
</dbReference>
<evidence type="ECO:0000259" key="2">
    <source>
        <dbReference type="PROSITE" id="PS50883"/>
    </source>
</evidence>
<dbReference type="SUPFAM" id="SSF55073">
    <property type="entry name" value="Nucleotide cyclase"/>
    <property type="match status" value="1"/>
</dbReference>
<feature type="transmembrane region" description="Helical" evidence="1">
    <location>
        <begin position="50"/>
        <end position="67"/>
    </location>
</feature>
<dbReference type="Pfam" id="PF00563">
    <property type="entry name" value="EAL"/>
    <property type="match status" value="1"/>
</dbReference>
<keyword evidence="1" id="KW-0812">Transmembrane</keyword>
<evidence type="ECO:0000313" key="5">
    <source>
        <dbReference type="Proteomes" id="UP001222118"/>
    </source>
</evidence>
<dbReference type="InterPro" id="IPR052155">
    <property type="entry name" value="Biofilm_reg_signaling"/>
</dbReference>
<dbReference type="RefSeq" id="WP_282209942.1">
    <property type="nucleotide sequence ID" value="NZ_CP118247.1"/>
</dbReference>
<reference evidence="4 5" key="1">
    <citation type="submission" date="2023-02" db="EMBL/GenBank/DDBJ databases">
        <title>Devosia chondri sp. nov., isolated from the phycosphere of marine algae.</title>
        <authorList>
            <person name="Kim J.M."/>
            <person name="Lee J.K."/>
            <person name="Choi B.J."/>
            <person name="Bayburt H."/>
            <person name="Jeon C.O."/>
        </authorList>
    </citation>
    <scope>NUCLEOTIDE SEQUENCE [LARGE SCALE GENOMIC DNA]</scope>
    <source>
        <strain evidence="4 5">G2-5</strain>
    </source>
</reference>
<feature type="transmembrane region" description="Helical" evidence="1">
    <location>
        <begin position="27"/>
        <end position="44"/>
    </location>
</feature>
<feature type="transmembrane region" description="Helical" evidence="1">
    <location>
        <begin position="168"/>
        <end position="186"/>
    </location>
</feature>
<evidence type="ECO:0000259" key="3">
    <source>
        <dbReference type="PROSITE" id="PS50887"/>
    </source>
</evidence>
<dbReference type="Pfam" id="PF00990">
    <property type="entry name" value="GGDEF"/>
    <property type="match status" value="1"/>
</dbReference>
<protein>
    <submittedName>
        <fullName evidence="4">EAL domain-containing protein</fullName>
    </submittedName>
</protein>
<dbReference type="SUPFAM" id="SSF55785">
    <property type="entry name" value="PYP-like sensor domain (PAS domain)"/>
    <property type="match status" value="1"/>
</dbReference>
<dbReference type="Gene3D" id="3.20.20.450">
    <property type="entry name" value="EAL domain"/>
    <property type="match status" value="1"/>
</dbReference>
<evidence type="ECO:0000256" key="1">
    <source>
        <dbReference type="SAM" id="Phobius"/>
    </source>
</evidence>
<dbReference type="PANTHER" id="PTHR44757">
    <property type="entry name" value="DIGUANYLATE CYCLASE DGCP"/>
    <property type="match status" value="1"/>
</dbReference>
<dbReference type="InterPro" id="IPR035919">
    <property type="entry name" value="EAL_sf"/>
</dbReference>
<dbReference type="InterPro" id="IPR035965">
    <property type="entry name" value="PAS-like_dom_sf"/>
</dbReference>